<dbReference type="GO" id="GO:0003729">
    <property type="term" value="F:mRNA binding"/>
    <property type="evidence" value="ECO:0007669"/>
    <property type="project" value="TreeGrafter"/>
</dbReference>
<dbReference type="Pfam" id="PF05383">
    <property type="entry name" value="La"/>
    <property type="match status" value="1"/>
</dbReference>
<dbReference type="PANTHER" id="PTHR22792:SF140">
    <property type="entry name" value="ACHILLES, ISOFORM A"/>
    <property type="match status" value="1"/>
</dbReference>
<feature type="region of interest" description="Disordered" evidence="3">
    <location>
        <begin position="570"/>
        <end position="667"/>
    </location>
</feature>
<name>A0A4U0UGL4_9PEZI</name>
<dbReference type="InterPro" id="IPR045180">
    <property type="entry name" value="La_dom_prot"/>
</dbReference>
<comment type="caution">
    <text evidence="5">The sequence shown here is derived from an EMBL/GenBank/DDBJ whole genome shotgun (WGS) entry which is preliminary data.</text>
</comment>
<dbReference type="InterPro" id="IPR006630">
    <property type="entry name" value="La_HTH"/>
</dbReference>
<evidence type="ECO:0000256" key="2">
    <source>
        <dbReference type="PROSITE-ProRule" id="PRU00332"/>
    </source>
</evidence>
<protein>
    <recommendedName>
        <fullName evidence="4">HTH La-type RNA-binding domain-containing protein</fullName>
    </recommendedName>
</protein>
<dbReference type="Proteomes" id="UP000308549">
    <property type="component" value="Unassembled WGS sequence"/>
</dbReference>
<gene>
    <name evidence="5" type="ORF">B0A50_00643</name>
</gene>
<keyword evidence="1 2" id="KW-0694">RNA-binding</keyword>
<dbReference type="EMBL" id="NAJL01000002">
    <property type="protein sequence ID" value="TKA33806.1"/>
    <property type="molecule type" value="Genomic_DNA"/>
</dbReference>
<dbReference type="SMART" id="SM00715">
    <property type="entry name" value="LA"/>
    <property type="match status" value="1"/>
</dbReference>
<evidence type="ECO:0000313" key="5">
    <source>
        <dbReference type="EMBL" id="TKA33806.1"/>
    </source>
</evidence>
<evidence type="ECO:0000313" key="6">
    <source>
        <dbReference type="Proteomes" id="UP000308549"/>
    </source>
</evidence>
<dbReference type="GO" id="GO:0033167">
    <property type="term" value="C:ARC complex"/>
    <property type="evidence" value="ECO:0007669"/>
    <property type="project" value="InterPro"/>
</dbReference>
<feature type="region of interest" description="Disordered" evidence="3">
    <location>
        <begin position="1"/>
        <end position="32"/>
    </location>
</feature>
<dbReference type="GO" id="GO:0031047">
    <property type="term" value="P:regulatory ncRNA-mediated gene silencing"/>
    <property type="evidence" value="ECO:0007669"/>
    <property type="project" value="InterPro"/>
</dbReference>
<feature type="compositionally biased region" description="Polar residues" evidence="3">
    <location>
        <begin position="1"/>
        <end position="11"/>
    </location>
</feature>
<evidence type="ECO:0000256" key="1">
    <source>
        <dbReference type="ARBA" id="ARBA00022884"/>
    </source>
</evidence>
<keyword evidence="6" id="KW-1185">Reference proteome</keyword>
<reference evidence="5 6" key="1">
    <citation type="submission" date="2017-03" db="EMBL/GenBank/DDBJ databases">
        <title>Genomes of endolithic fungi from Antarctica.</title>
        <authorList>
            <person name="Coleine C."/>
            <person name="Masonjones S."/>
            <person name="Stajich J.E."/>
        </authorList>
    </citation>
    <scope>NUCLEOTIDE SEQUENCE [LARGE SCALE GENOMIC DNA]</scope>
    <source>
        <strain evidence="5 6">CCFEE 6315</strain>
    </source>
</reference>
<dbReference type="PROSITE" id="PS50961">
    <property type="entry name" value="HTH_LA"/>
    <property type="match status" value="1"/>
</dbReference>
<evidence type="ECO:0000259" key="4">
    <source>
        <dbReference type="PROSITE" id="PS50961"/>
    </source>
</evidence>
<dbReference type="InterPro" id="IPR036388">
    <property type="entry name" value="WH-like_DNA-bd_sf"/>
</dbReference>
<sequence length="667" mass="73744">MSTAATHSLGSAANVGDSPPPITVSTWTPSSEVEETCPVQPARYHSQAAEILRQVEYYFSDDNLPSDAHLLGFTGRDGTNPVSISLVMSFRKMRGFKPKSVVREVLRSSSLVEVVDAHHIRRRFPLTRPLLVPPRIDEARLKTEIALATNPNLSKNMLKPTGFEADAVEAPLTDKERSLYNPEINFIGRIQTAVNYFASKRKMHQNLLAVFTKFLLFGGFSGGANMFQGGMSQQELKKKEGLTDAEIRERLQYYGVSGQVQQAIYAQAEDQGRPAIFVVDFEAMAKAFLSSEFMATSQWYDEKVVKTGVQVLRSFYKYLLVHNVCPEYEHQLHAACSVCDQAEEELPKLATVDKRLPGSFNAACSTLFNGSYASLHLDASSASQDNNDGGWILRADSIGISKHDAKLVFCAGLASYGTDEQYEKANAAFDKRGQQISTVSAETLGLEVIRIEMPTEEVKNMYEELNSNEQDSHQLSCIQPMGKLICKRWRIPYAAPTDLPKHLLSSPAADEEFTFIVEAEVLAFCYPGIRLDCCIKVLDLGIAWIESVDAIFPSFYLWLPNEQVCGKDAWKEPGPPKAWMKRQLEKKSGRDVSAPKEVDKGVGDSDGDEDGGEGSDEGNDGAASGFENFQGDGIVYEGEGFQSGSRVYGSEDEDEDESDYDSAEEDE</sequence>
<dbReference type="PANTHER" id="PTHR22792">
    <property type="entry name" value="LUPUS LA PROTEIN-RELATED"/>
    <property type="match status" value="1"/>
</dbReference>
<dbReference type="AlphaFoldDB" id="A0A4U0UGL4"/>
<dbReference type="Gene3D" id="1.10.10.10">
    <property type="entry name" value="Winged helix-like DNA-binding domain superfamily/Winged helix DNA-binding domain"/>
    <property type="match status" value="1"/>
</dbReference>
<dbReference type="OrthoDB" id="435402at2759"/>
<dbReference type="InterPro" id="IPR018606">
    <property type="entry name" value="Arb1"/>
</dbReference>
<proteinExistence type="predicted"/>
<dbReference type="SUPFAM" id="SSF46785">
    <property type="entry name" value="Winged helix' DNA-binding domain"/>
    <property type="match status" value="1"/>
</dbReference>
<feature type="domain" description="HTH La-type RNA-binding" evidence="4">
    <location>
        <begin position="41"/>
        <end position="132"/>
    </location>
</feature>
<feature type="compositionally biased region" description="Acidic residues" evidence="3">
    <location>
        <begin position="605"/>
        <end position="619"/>
    </location>
</feature>
<organism evidence="5 6">
    <name type="scientific">Salinomyces thailandicus</name>
    <dbReference type="NCBI Taxonomy" id="706561"/>
    <lineage>
        <taxon>Eukaryota</taxon>
        <taxon>Fungi</taxon>
        <taxon>Dikarya</taxon>
        <taxon>Ascomycota</taxon>
        <taxon>Pezizomycotina</taxon>
        <taxon>Dothideomycetes</taxon>
        <taxon>Dothideomycetidae</taxon>
        <taxon>Mycosphaerellales</taxon>
        <taxon>Teratosphaeriaceae</taxon>
        <taxon>Salinomyces</taxon>
    </lineage>
</organism>
<accession>A0A4U0UGL4</accession>
<dbReference type="InterPro" id="IPR036390">
    <property type="entry name" value="WH_DNA-bd_sf"/>
</dbReference>
<feature type="compositionally biased region" description="Basic and acidic residues" evidence="3">
    <location>
        <begin position="582"/>
        <end position="603"/>
    </location>
</feature>
<dbReference type="Pfam" id="PF09692">
    <property type="entry name" value="Arb1"/>
    <property type="match status" value="1"/>
</dbReference>
<feature type="compositionally biased region" description="Acidic residues" evidence="3">
    <location>
        <begin position="650"/>
        <end position="667"/>
    </location>
</feature>
<evidence type="ECO:0000256" key="3">
    <source>
        <dbReference type="SAM" id="MobiDB-lite"/>
    </source>
</evidence>